<keyword evidence="2" id="KW-1185">Reference proteome</keyword>
<comment type="caution">
    <text evidence="1">The sequence shown here is derived from an EMBL/GenBank/DDBJ whole genome shotgun (WGS) entry which is preliminary data.</text>
</comment>
<evidence type="ECO:0000313" key="1">
    <source>
        <dbReference type="EMBL" id="KAJ3619872.1"/>
    </source>
</evidence>
<dbReference type="EMBL" id="JALNTZ010002205">
    <property type="protein sequence ID" value="KAJ3619872.1"/>
    <property type="molecule type" value="Genomic_DNA"/>
</dbReference>
<accession>A0AA38HJE9</accession>
<gene>
    <name evidence="1" type="ORF">Zmor_008724</name>
</gene>
<dbReference type="AlphaFoldDB" id="A0AA38HJE9"/>
<proteinExistence type="predicted"/>
<evidence type="ECO:0000313" key="2">
    <source>
        <dbReference type="Proteomes" id="UP001168821"/>
    </source>
</evidence>
<sequence length="101" mass="11988">MANNQYDTWTYNHIRPRTVIMVPFSTKLRTRVIMNAGDYEWRYARVKRSALKKDKNSFLVKFFKKCFRPCVREPTLSSVGYFELMSLCSLARSYIASVDWS</sequence>
<dbReference type="Proteomes" id="UP001168821">
    <property type="component" value="Unassembled WGS sequence"/>
</dbReference>
<protein>
    <submittedName>
        <fullName evidence="1">Uncharacterized protein</fullName>
    </submittedName>
</protein>
<name>A0AA38HJE9_9CUCU</name>
<reference evidence="1" key="1">
    <citation type="journal article" date="2023" name="G3 (Bethesda)">
        <title>Whole genome assemblies of Zophobas morio and Tenebrio molitor.</title>
        <authorList>
            <person name="Kaur S."/>
            <person name="Stinson S.A."/>
            <person name="diCenzo G.C."/>
        </authorList>
    </citation>
    <scope>NUCLEOTIDE SEQUENCE</scope>
    <source>
        <strain evidence="1">QUZm001</strain>
    </source>
</reference>
<organism evidence="1 2">
    <name type="scientific">Zophobas morio</name>
    <dbReference type="NCBI Taxonomy" id="2755281"/>
    <lineage>
        <taxon>Eukaryota</taxon>
        <taxon>Metazoa</taxon>
        <taxon>Ecdysozoa</taxon>
        <taxon>Arthropoda</taxon>
        <taxon>Hexapoda</taxon>
        <taxon>Insecta</taxon>
        <taxon>Pterygota</taxon>
        <taxon>Neoptera</taxon>
        <taxon>Endopterygota</taxon>
        <taxon>Coleoptera</taxon>
        <taxon>Polyphaga</taxon>
        <taxon>Cucujiformia</taxon>
        <taxon>Tenebrionidae</taxon>
        <taxon>Zophobas</taxon>
    </lineage>
</organism>